<dbReference type="GO" id="GO:0016836">
    <property type="term" value="F:hydro-lyase activity"/>
    <property type="evidence" value="ECO:0007669"/>
    <property type="project" value="UniProtKB-ARBA"/>
</dbReference>
<keyword evidence="3" id="KW-0408">Iron</keyword>
<evidence type="ECO:0000313" key="5">
    <source>
        <dbReference type="Proteomes" id="UP000192790"/>
    </source>
</evidence>
<comment type="cofactor">
    <cofactor evidence="1">
        <name>[4Fe-4S] cluster</name>
        <dbReference type="ChEBI" id="CHEBI:49883"/>
    </cofactor>
</comment>
<gene>
    <name evidence="4" type="ORF">SAMN02745168_2718</name>
</gene>
<proteinExistence type="inferred from homology"/>
<dbReference type="OrthoDB" id="9810278at2"/>
<dbReference type="STRING" id="1122930.SAMN02745168_2718"/>
<evidence type="ECO:0000256" key="3">
    <source>
        <dbReference type="ARBA" id="ARBA00023014"/>
    </source>
</evidence>
<evidence type="ECO:0000256" key="1">
    <source>
        <dbReference type="ARBA" id="ARBA00001966"/>
    </source>
</evidence>
<dbReference type="GO" id="GO:0051536">
    <property type="term" value="F:iron-sulfur cluster binding"/>
    <property type="evidence" value="ECO:0007669"/>
    <property type="project" value="UniProtKB-KW"/>
</dbReference>
<reference evidence="4 5" key="1">
    <citation type="submission" date="2017-04" db="EMBL/GenBank/DDBJ databases">
        <authorList>
            <person name="Afonso C.L."/>
            <person name="Miller P.J."/>
            <person name="Scott M.A."/>
            <person name="Spackman E."/>
            <person name="Goraichik I."/>
            <person name="Dimitrov K.M."/>
            <person name="Suarez D.L."/>
            <person name="Swayne D.E."/>
        </authorList>
    </citation>
    <scope>NUCLEOTIDE SEQUENCE [LARGE SCALE GENOMIC DNA]</scope>
    <source>
        <strain evidence="4 5">DSM 12816</strain>
    </source>
</reference>
<keyword evidence="3" id="KW-0479">Metal-binding</keyword>
<dbReference type="Gene3D" id="3.40.50.11900">
    <property type="match status" value="1"/>
</dbReference>
<comment type="similarity">
    <text evidence="2">Belongs to the FldB/FldC dehydratase alpha/beta subunit family.</text>
</comment>
<dbReference type="AlphaFoldDB" id="A0A1W2CC15"/>
<evidence type="ECO:0000313" key="4">
    <source>
        <dbReference type="EMBL" id="SMC82616.1"/>
    </source>
</evidence>
<keyword evidence="3" id="KW-0411">Iron-sulfur</keyword>
<evidence type="ECO:0000256" key="2">
    <source>
        <dbReference type="ARBA" id="ARBA00005806"/>
    </source>
</evidence>
<dbReference type="Proteomes" id="UP000192790">
    <property type="component" value="Unassembled WGS sequence"/>
</dbReference>
<protein>
    <submittedName>
        <fullName evidence="4">2-hydroxyglutaryl-CoA dehydratase, D-component</fullName>
    </submittedName>
</protein>
<keyword evidence="5" id="KW-1185">Reference proteome</keyword>
<dbReference type="RefSeq" id="WP_084235384.1">
    <property type="nucleotide sequence ID" value="NZ_FWXW01000009.1"/>
</dbReference>
<organism evidence="4 5">
    <name type="scientific">Papillibacter cinnamivorans DSM 12816</name>
    <dbReference type="NCBI Taxonomy" id="1122930"/>
    <lineage>
        <taxon>Bacteria</taxon>
        <taxon>Bacillati</taxon>
        <taxon>Bacillota</taxon>
        <taxon>Clostridia</taxon>
        <taxon>Eubacteriales</taxon>
        <taxon>Oscillospiraceae</taxon>
        <taxon>Papillibacter</taxon>
    </lineage>
</organism>
<name>A0A1W2CC15_9FIRM</name>
<sequence>MNAQGIAGLKYLEKEIATCERRIARIKGDPDPTKPKSNVLLYELERDFRIEQREAYLSGKPLGLLGLGPLTRAMGMVPWDAIMAADRTHGSEATRYFNIIRKGGMPEHTCDRCSVLIPMMSEGDFPRPSYLETSNFECIPVYLAHLIMAETMDVPHFHVDRPFKNYKGELDDASLKFVTDQLYQMIEDIEAKVPGCKYDEDYMIELQEYNRQYLQYFQQLWELKAAIPCPLSGRESFREVRLADMYPDPKKAVEYMRLYVEEVGDKVAKGVSAAQPEEKLRLLWSVAGPFYADPFSWLEQRGVAIPAAEMTIYNGWFSKREAIWGDPWKGRKLTPIEEEARQLDFTWGRLGQPWVDTHINSCKDLHLDGIIYFMQWGCPTSNNMGKVVADTAEKELGIPTLLVEGRMLESSIFDSKDFFSKLEDFIAVAEARKNDRSKQKNS</sequence>
<dbReference type="PANTHER" id="PTHR30548">
    <property type="entry name" value="2-HYDROXYGLUTARYL-COA DEHYDRATASE, D-COMPONENT-RELATED"/>
    <property type="match status" value="1"/>
</dbReference>
<dbReference type="PANTHER" id="PTHR30548:SF2">
    <property type="entry name" value="2-HYDROXYACYL-COA DEHYDRATASE,D-COMPONENT"/>
    <property type="match status" value="1"/>
</dbReference>
<accession>A0A1W2CC15</accession>
<dbReference type="InterPro" id="IPR010327">
    <property type="entry name" value="FldB/FldC_alpha/beta"/>
</dbReference>
<dbReference type="EMBL" id="FWXW01000009">
    <property type="protein sequence ID" value="SMC82616.1"/>
    <property type="molecule type" value="Genomic_DNA"/>
</dbReference>
<dbReference type="Pfam" id="PF06050">
    <property type="entry name" value="HGD-D"/>
    <property type="match status" value="1"/>
</dbReference>